<organism evidence="2 3">
    <name type="scientific">Prorocentrum cordatum</name>
    <dbReference type="NCBI Taxonomy" id="2364126"/>
    <lineage>
        <taxon>Eukaryota</taxon>
        <taxon>Sar</taxon>
        <taxon>Alveolata</taxon>
        <taxon>Dinophyceae</taxon>
        <taxon>Prorocentrales</taxon>
        <taxon>Prorocentraceae</taxon>
        <taxon>Prorocentrum</taxon>
    </lineage>
</organism>
<gene>
    <name evidence="2" type="ORF">PCOR1329_LOCUS53982</name>
</gene>
<proteinExistence type="predicted"/>
<dbReference type="Proteomes" id="UP001189429">
    <property type="component" value="Unassembled WGS sequence"/>
</dbReference>
<comment type="caution">
    <text evidence="2">The sequence shown here is derived from an EMBL/GenBank/DDBJ whole genome shotgun (WGS) entry which is preliminary data.</text>
</comment>
<reference evidence="2" key="1">
    <citation type="submission" date="2023-10" db="EMBL/GenBank/DDBJ databases">
        <authorList>
            <person name="Chen Y."/>
            <person name="Shah S."/>
            <person name="Dougan E. K."/>
            <person name="Thang M."/>
            <person name="Chan C."/>
        </authorList>
    </citation>
    <scope>NUCLEOTIDE SEQUENCE [LARGE SCALE GENOMIC DNA]</scope>
</reference>
<sequence>MHRAKTSLSAARAIAPCALLQRAQPARAGEGAGVAFGRPRRADGERSEALLRATEPRGESASCRGEEEREEAMRSGTFRRRPCLSAVATKGGAGTLEQTLAWRLA</sequence>
<accession>A0ABN9V2F3</accession>
<keyword evidence="3" id="KW-1185">Reference proteome</keyword>
<evidence type="ECO:0000313" key="3">
    <source>
        <dbReference type="Proteomes" id="UP001189429"/>
    </source>
</evidence>
<name>A0ABN9V2F3_9DINO</name>
<evidence type="ECO:0000256" key="1">
    <source>
        <dbReference type="SAM" id="MobiDB-lite"/>
    </source>
</evidence>
<dbReference type="EMBL" id="CAUYUJ010016589">
    <property type="protein sequence ID" value="CAK0866931.1"/>
    <property type="molecule type" value="Genomic_DNA"/>
</dbReference>
<feature type="compositionally biased region" description="Basic and acidic residues" evidence="1">
    <location>
        <begin position="40"/>
        <end position="73"/>
    </location>
</feature>
<evidence type="ECO:0000313" key="2">
    <source>
        <dbReference type="EMBL" id="CAK0866931.1"/>
    </source>
</evidence>
<feature type="region of interest" description="Disordered" evidence="1">
    <location>
        <begin position="28"/>
        <end position="76"/>
    </location>
</feature>
<protein>
    <submittedName>
        <fullName evidence="2">Uncharacterized protein</fullName>
    </submittedName>
</protein>